<reference evidence="9" key="1">
    <citation type="submission" date="2024-01" db="EMBL/GenBank/DDBJ databases">
        <title>The first autotrophic representatives of the genus Thermodesulfovibrio.</title>
        <authorList>
            <person name="Maltseva A.I."/>
            <person name="Elcheninov A.G."/>
            <person name="Kublanov I.V."/>
            <person name="Lebedinsky A.V."/>
            <person name="Frolov E.N."/>
        </authorList>
    </citation>
    <scope>NUCLEOTIDE SEQUENCE</scope>
    <source>
        <strain evidence="9">3907-1M</strain>
    </source>
</reference>
<feature type="binding site" evidence="6">
    <location>
        <position position="146"/>
    </location>
    <ligand>
        <name>[4Fe-4S] cluster</name>
        <dbReference type="ChEBI" id="CHEBI:49883"/>
    </ligand>
</feature>
<dbReference type="RefSeq" id="WP_353685003.1">
    <property type="nucleotide sequence ID" value="NZ_CP144373.1"/>
</dbReference>
<protein>
    <recommendedName>
        <fullName evidence="6">NADH-quinone oxidoreductase subunit B</fullName>
        <ecNumber evidence="6">7.1.1.-</ecNumber>
    </recommendedName>
    <alternativeName>
        <fullName evidence="6">NADH dehydrogenase I subunit B</fullName>
    </alternativeName>
    <alternativeName>
        <fullName evidence="6">NDH-1 subunit B</fullName>
    </alternativeName>
</protein>
<keyword evidence="6 7" id="KW-0479">Metal-binding</keyword>
<dbReference type="GO" id="GO:0048038">
    <property type="term" value="F:quinone binding"/>
    <property type="evidence" value="ECO:0007669"/>
    <property type="project" value="UniProtKB-KW"/>
</dbReference>
<name>A0AAU8GYA8_9BACT</name>
<evidence type="ECO:0000256" key="3">
    <source>
        <dbReference type="ARBA" id="ARBA00022719"/>
    </source>
</evidence>
<dbReference type="GO" id="GO:0008137">
    <property type="term" value="F:NADH dehydrogenase (ubiquinone) activity"/>
    <property type="evidence" value="ECO:0007669"/>
    <property type="project" value="InterPro"/>
</dbReference>
<evidence type="ECO:0000256" key="5">
    <source>
        <dbReference type="ARBA" id="ARBA00023027"/>
    </source>
</evidence>
<keyword evidence="6 7" id="KW-0411">Iron-sulfur</keyword>
<dbReference type="GO" id="GO:0050136">
    <property type="term" value="F:NADH dehydrogenase (quinone) (non-electrogenic) activity"/>
    <property type="evidence" value="ECO:0007669"/>
    <property type="project" value="UniProtKB-UniRule"/>
</dbReference>
<dbReference type="Gene3D" id="3.40.50.12280">
    <property type="match status" value="1"/>
</dbReference>
<dbReference type="NCBIfam" id="TIGR01957">
    <property type="entry name" value="nuoB_fam"/>
    <property type="match status" value="1"/>
</dbReference>
<keyword evidence="4 6" id="KW-1278">Translocase</keyword>
<comment type="function">
    <text evidence="6">NDH-1 shuttles electrons from NADH, via FMN and iron-sulfur (Fe-S) centers, to quinones in the respiratory chain. The immediate electron acceptor for the enzyme in this species is believed to be ubiquinone. Couples the redox reaction to proton translocation (for every two electrons transferred, four hydrogen ions are translocated across the cytoplasmic membrane), and thus conserves the redox energy in a proton gradient.</text>
</comment>
<dbReference type="GO" id="GO:0005886">
    <property type="term" value="C:plasma membrane"/>
    <property type="evidence" value="ECO:0007669"/>
    <property type="project" value="UniProtKB-SubCell"/>
</dbReference>
<dbReference type="EMBL" id="CP144373">
    <property type="protein sequence ID" value="XCH47480.1"/>
    <property type="molecule type" value="Genomic_DNA"/>
</dbReference>
<feature type="binding site" evidence="6">
    <location>
        <position position="53"/>
    </location>
    <ligand>
        <name>[4Fe-4S] cluster</name>
        <dbReference type="ChEBI" id="CHEBI:49883"/>
    </ligand>
</feature>
<keyword evidence="5 6" id="KW-0520">NAD</keyword>
<dbReference type="KEGG" id="taut:V4D30_04190"/>
<keyword evidence="6" id="KW-1003">Cell membrane</keyword>
<dbReference type="GO" id="GO:0005506">
    <property type="term" value="F:iron ion binding"/>
    <property type="evidence" value="ECO:0007669"/>
    <property type="project" value="UniProtKB-UniRule"/>
</dbReference>
<dbReference type="GO" id="GO:0009060">
    <property type="term" value="P:aerobic respiration"/>
    <property type="evidence" value="ECO:0007669"/>
    <property type="project" value="TreeGrafter"/>
</dbReference>
<keyword evidence="6 7" id="KW-0408">Iron</keyword>
<sequence>MIHVIDTTTEPVEVEEGIKVIPAANTIITTLDKIASWGRRSSLWPLTFGLACCAIEMMATGASHYDLDRFGVIFRATPRQADVMIVAGTVTKKMAPVIVNLYHQMPEPRYVIAMGSCACSGGIFNTYSTVQGVDEILPVDVYIPGCPPRPEALIDGLLKLQEKIKNEPHKKRGCISGVCLIDKSQRRCSYESCRDSKKD</sequence>
<feature type="domain" description="NADH:ubiquinone oxidoreductase-like 20kDa subunit" evidence="8">
    <location>
        <begin position="52"/>
        <end position="160"/>
    </location>
</feature>
<evidence type="ECO:0000313" key="9">
    <source>
        <dbReference type="EMBL" id="XCH47480.1"/>
    </source>
</evidence>
<comment type="similarity">
    <text evidence="1 6 7">Belongs to the complex I 20 kDa subunit family.</text>
</comment>
<evidence type="ECO:0000256" key="6">
    <source>
        <dbReference type="HAMAP-Rule" id="MF_01356"/>
    </source>
</evidence>
<comment type="subcellular location">
    <subcellularLocation>
        <location evidence="6">Cell membrane</location>
        <topology evidence="6">Peripheral membrane protein</topology>
        <orientation evidence="6">Cytoplasmic side</orientation>
    </subcellularLocation>
</comment>
<dbReference type="HAMAP" id="MF_01356">
    <property type="entry name" value="NDH1_NuoB"/>
    <property type="match status" value="1"/>
</dbReference>
<dbReference type="SUPFAM" id="SSF56770">
    <property type="entry name" value="HydA/Nqo6-like"/>
    <property type="match status" value="1"/>
</dbReference>
<dbReference type="InterPro" id="IPR006137">
    <property type="entry name" value="NADH_UbQ_OxRdtase-like_20kDa"/>
</dbReference>
<dbReference type="PANTHER" id="PTHR11995:SF14">
    <property type="entry name" value="NADH DEHYDROGENASE [UBIQUINONE] IRON-SULFUR PROTEIN 7, MITOCHONDRIAL"/>
    <property type="match status" value="1"/>
</dbReference>
<keyword evidence="3 6" id="KW-0874">Quinone</keyword>
<dbReference type="NCBIfam" id="NF005012">
    <property type="entry name" value="PRK06411.1"/>
    <property type="match status" value="1"/>
</dbReference>
<feature type="binding site" evidence="6">
    <location>
        <position position="52"/>
    </location>
    <ligand>
        <name>[4Fe-4S] cluster</name>
        <dbReference type="ChEBI" id="CHEBI:49883"/>
    </ligand>
</feature>
<accession>A0AAU8GYA8</accession>
<dbReference type="PANTHER" id="PTHR11995">
    <property type="entry name" value="NADH DEHYDROGENASE"/>
    <property type="match status" value="1"/>
</dbReference>
<keyword evidence="2 6" id="KW-0813">Transport</keyword>
<evidence type="ECO:0000256" key="7">
    <source>
        <dbReference type="RuleBase" id="RU004464"/>
    </source>
</evidence>
<keyword evidence="6" id="KW-0472">Membrane</keyword>
<dbReference type="GO" id="GO:0045271">
    <property type="term" value="C:respiratory chain complex I"/>
    <property type="evidence" value="ECO:0007669"/>
    <property type="project" value="TreeGrafter"/>
</dbReference>
<dbReference type="GO" id="GO:0015990">
    <property type="term" value="P:electron transport coupled proton transport"/>
    <property type="evidence" value="ECO:0007669"/>
    <property type="project" value="TreeGrafter"/>
</dbReference>
<evidence type="ECO:0000256" key="2">
    <source>
        <dbReference type="ARBA" id="ARBA00022448"/>
    </source>
</evidence>
<keyword evidence="6" id="KW-0830">Ubiquinone</keyword>
<dbReference type="InterPro" id="IPR006138">
    <property type="entry name" value="NADH_UQ_OxRdtase_20Kd_su"/>
</dbReference>
<dbReference type="Pfam" id="PF01058">
    <property type="entry name" value="Oxidored_q6"/>
    <property type="match status" value="1"/>
</dbReference>
<proteinExistence type="inferred from homology"/>
<organism evidence="9">
    <name type="scientific">Thermodesulfovibrio autotrophicus</name>
    <dbReference type="NCBI Taxonomy" id="3118333"/>
    <lineage>
        <taxon>Bacteria</taxon>
        <taxon>Pseudomonadati</taxon>
        <taxon>Nitrospirota</taxon>
        <taxon>Thermodesulfovibrionia</taxon>
        <taxon>Thermodesulfovibrionales</taxon>
        <taxon>Thermodesulfovibrionaceae</taxon>
        <taxon>Thermodesulfovibrio</taxon>
    </lineage>
</organism>
<evidence type="ECO:0000256" key="4">
    <source>
        <dbReference type="ARBA" id="ARBA00022967"/>
    </source>
</evidence>
<feature type="binding site" evidence="6">
    <location>
        <position position="117"/>
    </location>
    <ligand>
        <name>[4Fe-4S] cluster</name>
        <dbReference type="ChEBI" id="CHEBI:49883"/>
    </ligand>
</feature>
<evidence type="ECO:0000256" key="1">
    <source>
        <dbReference type="ARBA" id="ARBA00009173"/>
    </source>
</evidence>
<dbReference type="GO" id="GO:0051539">
    <property type="term" value="F:4 iron, 4 sulfur cluster binding"/>
    <property type="evidence" value="ECO:0007669"/>
    <property type="project" value="UniProtKB-KW"/>
</dbReference>
<dbReference type="EC" id="7.1.1.-" evidence="6"/>
<gene>
    <name evidence="6" type="primary">nuoB</name>
    <name evidence="9" type="ORF">V4D30_04190</name>
</gene>
<dbReference type="AlphaFoldDB" id="A0AAU8GYA8"/>
<dbReference type="FunFam" id="3.40.50.12280:FF:000002">
    <property type="entry name" value="NADH-quinone oxidoreductase subunit B"/>
    <property type="match status" value="1"/>
</dbReference>
<evidence type="ECO:0000259" key="8">
    <source>
        <dbReference type="Pfam" id="PF01058"/>
    </source>
</evidence>
<comment type="catalytic activity">
    <reaction evidence="6">
        <text>a quinone + NADH + 5 H(+)(in) = a quinol + NAD(+) + 4 H(+)(out)</text>
        <dbReference type="Rhea" id="RHEA:57888"/>
        <dbReference type="ChEBI" id="CHEBI:15378"/>
        <dbReference type="ChEBI" id="CHEBI:24646"/>
        <dbReference type="ChEBI" id="CHEBI:57540"/>
        <dbReference type="ChEBI" id="CHEBI:57945"/>
        <dbReference type="ChEBI" id="CHEBI:132124"/>
    </reaction>
</comment>
<comment type="cofactor">
    <cofactor evidence="6">
        <name>[4Fe-4S] cluster</name>
        <dbReference type="ChEBI" id="CHEBI:49883"/>
    </cofactor>
    <text evidence="6">Binds 1 [4Fe-4S] cluster.</text>
</comment>
<comment type="subunit">
    <text evidence="6">NDH-1 is composed of 14 different subunits. Subunits NuoB, C, D, E, F, and G constitute the peripheral sector of the complex.</text>
</comment>
<keyword evidence="6 7" id="KW-0004">4Fe-4S</keyword>